<evidence type="ECO:0000313" key="3">
    <source>
        <dbReference type="Proteomes" id="UP000573327"/>
    </source>
</evidence>
<dbReference type="Proteomes" id="UP000573327">
    <property type="component" value="Unassembled WGS sequence"/>
</dbReference>
<dbReference type="EMBL" id="JACHJR010000001">
    <property type="protein sequence ID" value="MBB4951350.1"/>
    <property type="molecule type" value="Genomic_DNA"/>
</dbReference>
<evidence type="ECO:0000256" key="1">
    <source>
        <dbReference type="SAM" id="MobiDB-lite"/>
    </source>
</evidence>
<comment type="caution">
    <text evidence="2">The sequence shown here is derived from an EMBL/GenBank/DDBJ whole genome shotgun (WGS) entry which is preliminary data.</text>
</comment>
<proteinExistence type="predicted"/>
<feature type="region of interest" description="Disordered" evidence="1">
    <location>
        <begin position="184"/>
        <end position="251"/>
    </location>
</feature>
<name>A0A7W7SJ17_9ACTN</name>
<gene>
    <name evidence="2" type="ORF">F4556_006885</name>
</gene>
<accession>A0A7W7SJ17</accession>
<sequence>MVWTIAPDGLGATRLRRADGQAGQRQRRRPALCPGPAHRQSGGAAGKPVAPGRDRTAPLALTTLSARHERGENARQHPDRKLRPRTATTGLTTRDLSQRGLLSLGLDPGWTGLADRLLGVLAAPPAGLADPAPLGTEPPVATSGELRALLRALAADHARDHAWTAAREARGLWVGDGGGWASASQAGFGGRGLHPRQRPEPARTGHRPGPARCGGLPRVAAAGATGGGDPRLAPAGGSGRRTSPGRPAASGRAPLAAVGVVSAARVASPVTYPLDVVLPSVTSALPRRLSPGRRSPTSG</sequence>
<feature type="compositionally biased region" description="Basic and acidic residues" evidence="1">
    <location>
        <begin position="66"/>
        <end position="81"/>
    </location>
</feature>
<dbReference type="AlphaFoldDB" id="A0A7W7SJ17"/>
<evidence type="ECO:0000313" key="2">
    <source>
        <dbReference type="EMBL" id="MBB4951350.1"/>
    </source>
</evidence>
<organism evidence="2 3">
    <name type="scientific">Kitasatospora gansuensis</name>
    <dbReference type="NCBI Taxonomy" id="258050"/>
    <lineage>
        <taxon>Bacteria</taxon>
        <taxon>Bacillati</taxon>
        <taxon>Actinomycetota</taxon>
        <taxon>Actinomycetes</taxon>
        <taxon>Kitasatosporales</taxon>
        <taxon>Streptomycetaceae</taxon>
        <taxon>Kitasatospora</taxon>
    </lineage>
</organism>
<reference evidence="2 3" key="1">
    <citation type="submission" date="2020-08" db="EMBL/GenBank/DDBJ databases">
        <title>Sequencing the genomes of 1000 actinobacteria strains.</title>
        <authorList>
            <person name="Klenk H.-P."/>
        </authorList>
    </citation>
    <scope>NUCLEOTIDE SEQUENCE [LARGE SCALE GENOMIC DNA]</scope>
    <source>
        <strain evidence="2 3">DSM 44786</strain>
    </source>
</reference>
<keyword evidence="3" id="KW-1185">Reference proteome</keyword>
<feature type="region of interest" description="Disordered" evidence="1">
    <location>
        <begin position="1"/>
        <end position="89"/>
    </location>
</feature>
<protein>
    <submittedName>
        <fullName evidence="2">Uncharacterized protein</fullName>
    </submittedName>
</protein>